<dbReference type="KEGG" id="psyt:DSAG12_03341"/>
<dbReference type="AlphaFoldDB" id="A0A5B9DEG5"/>
<dbReference type="GeneID" id="41331308"/>
<dbReference type="Proteomes" id="UP000321408">
    <property type="component" value="Chromosome"/>
</dbReference>
<reference evidence="1 2" key="1">
    <citation type="journal article" date="2020" name="Nature">
        <title>Isolation of an archaeon at the prokaryote-eukaryote interface.</title>
        <authorList>
            <person name="Imachi H."/>
            <person name="Nobu M.K."/>
            <person name="Nakahara N."/>
            <person name="Morono Y."/>
            <person name="Ogawara M."/>
            <person name="Takaki Y."/>
            <person name="Takano Y."/>
            <person name="Uematsu K."/>
            <person name="Ikuta T."/>
            <person name="Ito M."/>
            <person name="Matsui Y."/>
            <person name="Miyazaki M."/>
            <person name="Murata K."/>
            <person name="Saito Y."/>
            <person name="Sakai S."/>
            <person name="Song C."/>
            <person name="Tasumi E."/>
            <person name="Yamanaka Y."/>
            <person name="Yamaguchi T."/>
            <person name="Kamagata Y."/>
            <person name="Tamaki H."/>
            <person name="Takai K."/>
        </authorList>
    </citation>
    <scope>NUCLEOTIDE SEQUENCE [LARGE SCALE GENOMIC DNA]</scope>
    <source>
        <strain evidence="1 2">MK-D1</strain>
    </source>
</reference>
<keyword evidence="2" id="KW-1185">Reference proteome</keyword>
<gene>
    <name evidence="1" type="ORF">DSAG12_03341</name>
</gene>
<accession>A0A5B9DEG5</accession>
<sequence>MEKDSELTKREFIKVLGGDGINKPQLMNDNEAPLDELIHPLSYSLDTKKQPDMESVPMAYKYQRNFKKLFDELRRT</sequence>
<proteinExistence type="predicted"/>
<evidence type="ECO:0000313" key="2">
    <source>
        <dbReference type="Proteomes" id="UP000321408"/>
    </source>
</evidence>
<name>A0A5B9DEG5_9ARCH</name>
<dbReference type="EMBL" id="CP042905">
    <property type="protein sequence ID" value="QEE17504.1"/>
    <property type="molecule type" value="Genomic_DNA"/>
</dbReference>
<evidence type="ECO:0000313" key="1">
    <source>
        <dbReference type="EMBL" id="QEE17504.1"/>
    </source>
</evidence>
<protein>
    <submittedName>
        <fullName evidence="1">Uncharacterized protein</fullName>
    </submittedName>
</protein>
<reference evidence="1 2" key="2">
    <citation type="journal article" date="2024" name="Int. J. Syst. Evol. Microbiol.">
        <title>Promethearchaeum syntrophicum gen. nov., sp. nov., an anaerobic, obligately syntrophic archaeon, the first isolate of the lineage 'Asgard' archaea, and proposal of the new archaeal phylum Promethearchaeota phyl. nov. and kingdom Promethearchaeati regn. nov.</title>
        <authorList>
            <person name="Imachi H."/>
            <person name="Nobu M.K."/>
            <person name="Kato S."/>
            <person name="Takaki Y."/>
            <person name="Miyazaki M."/>
            <person name="Miyata M."/>
            <person name="Ogawara M."/>
            <person name="Saito Y."/>
            <person name="Sakai S."/>
            <person name="Tahara Y.O."/>
            <person name="Takano Y."/>
            <person name="Tasumi E."/>
            <person name="Uematsu K."/>
            <person name="Yoshimura T."/>
            <person name="Itoh T."/>
            <person name="Ohkuma M."/>
            <person name="Takai K."/>
        </authorList>
    </citation>
    <scope>NUCLEOTIDE SEQUENCE [LARGE SCALE GENOMIC DNA]</scope>
    <source>
        <strain evidence="1 2">MK-D1</strain>
    </source>
</reference>
<dbReference type="RefSeq" id="WP_147664396.1">
    <property type="nucleotide sequence ID" value="NZ_CP042905.2"/>
</dbReference>
<organism evidence="1 2">
    <name type="scientific">Promethearchaeum syntrophicum</name>
    <dbReference type="NCBI Taxonomy" id="2594042"/>
    <lineage>
        <taxon>Archaea</taxon>
        <taxon>Promethearchaeati</taxon>
        <taxon>Promethearchaeota</taxon>
        <taxon>Promethearchaeia</taxon>
        <taxon>Promethearchaeales</taxon>
        <taxon>Promethearchaeaceae</taxon>
        <taxon>Promethearchaeum</taxon>
    </lineage>
</organism>